<evidence type="ECO:0000313" key="14">
    <source>
        <dbReference type="EMBL" id="KAF9523693.1"/>
    </source>
</evidence>
<evidence type="ECO:0000256" key="2">
    <source>
        <dbReference type="ARBA" id="ARBA00006278"/>
    </source>
</evidence>
<dbReference type="GO" id="GO:0006879">
    <property type="term" value="P:intracellular iron ion homeostasis"/>
    <property type="evidence" value="ECO:0007669"/>
    <property type="project" value="TreeGrafter"/>
</dbReference>
<dbReference type="SUPFAM" id="SSF52343">
    <property type="entry name" value="Ferredoxin reductase-like, C-terminal NADP-linked domain"/>
    <property type="match status" value="1"/>
</dbReference>
<organism evidence="14 15">
    <name type="scientific">Crepidotus variabilis</name>
    <dbReference type="NCBI Taxonomy" id="179855"/>
    <lineage>
        <taxon>Eukaryota</taxon>
        <taxon>Fungi</taxon>
        <taxon>Dikarya</taxon>
        <taxon>Basidiomycota</taxon>
        <taxon>Agaricomycotina</taxon>
        <taxon>Agaricomycetes</taxon>
        <taxon>Agaricomycetidae</taxon>
        <taxon>Agaricales</taxon>
        <taxon>Agaricineae</taxon>
        <taxon>Crepidotaceae</taxon>
        <taxon>Crepidotus</taxon>
    </lineage>
</organism>
<dbReference type="Pfam" id="PF08030">
    <property type="entry name" value="NAD_binding_6"/>
    <property type="match status" value="1"/>
</dbReference>
<feature type="transmembrane region" description="Helical" evidence="12">
    <location>
        <begin position="31"/>
        <end position="50"/>
    </location>
</feature>
<dbReference type="Proteomes" id="UP000807306">
    <property type="component" value="Unassembled WGS sequence"/>
</dbReference>
<dbReference type="CDD" id="cd06186">
    <property type="entry name" value="NOX_Duox_like_FAD_NADP"/>
    <property type="match status" value="1"/>
</dbReference>
<evidence type="ECO:0000256" key="10">
    <source>
        <dbReference type="ARBA" id="ARBA00023180"/>
    </source>
</evidence>
<dbReference type="InterPro" id="IPR039261">
    <property type="entry name" value="FNR_nucleotide-bd"/>
</dbReference>
<keyword evidence="6 12" id="KW-1133">Transmembrane helix</keyword>
<dbReference type="EMBL" id="MU157912">
    <property type="protein sequence ID" value="KAF9523693.1"/>
    <property type="molecule type" value="Genomic_DNA"/>
</dbReference>
<evidence type="ECO:0000256" key="5">
    <source>
        <dbReference type="ARBA" id="ARBA00022982"/>
    </source>
</evidence>
<dbReference type="GO" id="GO:0005886">
    <property type="term" value="C:plasma membrane"/>
    <property type="evidence" value="ECO:0007669"/>
    <property type="project" value="TreeGrafter"/>
</dbReference>
<dbReference type="SFLD" id="SFLDG01168">
    <property type="entry name" value="Ferric_reductase_subgroup_(FRE"/>
    <property type="match status" value="1"/>
</dbReference>
<feature type="compositionally biased region" description="Low complexity" evidence="11">
    <location>
        <begin position="592"/>
        <end position="603"/>
    </location>
</feature>
<keyword evidence="8" id="KW-0406">Ion transport</keyword>
<protein>
    <submittedName>
        <fullName evidence="14">Iron reductase</fullName>
    </submittedName>
</protein>
<evidence type="ECO:0000259" key="13">
    <source>
        <dbReference type="PROSITE" id="PS51384"/>
    </source>
</evidence>
<dbReference type="InterPro" id="IPR017927">
    <property type="entry name" value="FAD-bd_FR_type"/>
</dbReference>
<dbReference type="InterPro" id="IPR013112">
    <property type="entry name" value="FAD-bd_8"/>
</dbReference>
<sequence>MAKVGAPPVIPPELLPYDSYGTDPKWQLKFTYAWVGVLVLSTVLSLPRVIRAIRRGTGVYEPSNWFGITENTRSKYRSQRLAPISRPASPKRYIWHLENLLGRLGSIFHWTLPGLGLNLGHLILLAGYVATVVVCIVKDSVLVENSNRAGFLAIAQLPVVFLFGTKNSVLSLLLGPGNGYEKLNFIHRWSGRIMFLAAVIHGSLWIRNDLTYNLPILSEEKEGSGIRAFGLLGVLVLFSLRPVRKFFYQGFFIFHVVLFVAFFISICYHTTYAIPWIFPPLAFYGLDIFLRLLRHRIKDAILVPIGKQMTLIHVPYVSSGWAAGQHVRLRVFFSGRIMESHPLTICTASPETTCITSFPPGISFGARAVGDWTKALNQYAHQTAEEIRTLEMKSKVAVPIDDPEILQNEKVTTQQLPTPDIPVQVMIDGPYGGCSVDLGGYESVLLLAGGSGATFTLGLLDDIVGRCVRNGRRNGERTRRIEFVWCIRSFGQIDWFSNALIDIAKVAASSSRSPMPLDLHISVFVTCLCNPEAIPPIPNSDVTIFRPSVRNILLDLITPPQTSSLPTQLEQNEQFYAQDSTLDSTTPQETLSVPSDRSSSDVVLGDAEAPRISSRLPWIGDGGGVAVCASGPASLTREAANAVAGIQLSRQATKIGSVALHTEVFAL</sequence>
<keyword evidence="3" id="KW-0813">Transport</keyword>
<evidence type="ECO:0000256" key="8">
    <source>
        <dbReference type="ARBA" id="ARBA00023065"/>
    </source>
</evidence>
<evidence type="ECO:0000256" key="4">
    <source>
        <dbReference type="ARBA" id="ARBA00022692"/>
    </source>
</evidence>
<dbReference type="AlphaFoldDB" id="A0A9P6E7A0"/>
<dbReference type="GO" id="GO:0000293">
    <property type="term" value="F:ferric-chelate reductase activity"/>
    <property type="evidence" value="ECO:0007669"/>
    <property type="project" value="UniProtKB-ARBA"/>
</dbReference>
<keyword evidence="10" id="KW-0325">Glycoprotein</keyword>
<feature type="transmembrane region" description="Helical" evidence="12">
    <location>
        <begin position="189"/>
        <end position="206"/>
    </location>
</feature>
<feature type="domain" description="FAD-binding FR-type" evidence="13">
    <location>
        <begin position="249"/>
        <end position="437"/>
    </location>
</feature>
<reference evidence="14" key="1">
    <citation type="submission" date="2020-11" db="EMBL/GenBank/DDBJ databases">
        <authorList>
            <consortium name="DOE Joint Genome Institute"/>
            <person name="Ahrendt S."/>
            <person name="Riley R."/>
            <person name="Andreopoulos W."/>
            <person name="Labutti K."/>
            <person name="Pangilinan J."/>
            <person name="Ruiz-Duenas F.J."/>
            <person name="Barrasa J.M."/>
            <person name="Sanchez-Garcia M."/>
            <person name="Camarero S."/>
            <person name="Miyauchi S."/>
            <person name="Serrano A."/>
            <person name="Linde D."/>
            <person name="Babiker R."/>
            <person name="Drula E."/>
            <person name="Ayuso-Fernandez I."/>
            <person name="Pacheco R."/>
            <person name="Padilla G."/>
            <person name="Ferreira P."/>
            <person name="Barriuso J."/>
            <person name="Kellner H."/>
            <person name="Castanera R."/>
            <person name="Alfaro M."/>
            <person name="Ramirez L."/>
            <person name="Pisabarro A.G."/>
            <person name="Kuo A."/>
            <person name="Tritt A."/>
            <person name="Lipzen A."/>
            <person name="He G."/>
            <person name="Yan M."/>
            <person name="Ng V."/>
            <person name="Cullen D."/>
            <person name="Martin F."/>
            <person name="Rosso M.-N."/>
            <person name="Henrissat B."/>
            <person name="Hibbett D."/>
            <person name="Martinez A.T."/>
            <person name="Grigoriev I.V."/>
        </authorList>
    </citation>
    <scope>NUCLEOTIDE SEQUENCE</scope>
    <source>
        <strain evidence="14">CBS 506.95</strain>
    </source>
</reference>
<dbReference type="Gene3D" id="3.40.50.80">
    <property type="entry name" value="Nucleotide-binding domain of ferredoxin-NADP reductase (FNR) module"/>
    <property type="match status" value="1"/>
</dbReference>
<keyword evidence="5" id="KW-0249">Electron transport</keyword>
<feature type="transmembrane region" description="Helical" evidence="12">
    <location>
        <begin position="118"/>
        <end position="137"/>
    </location>
</feature>
<dbReference type="InterPro" id="IPR051410">
    <property type="entry name" value="Ferric/Cupric_Reductase"/>
</dbReference>
<keyword evidence="15" id="KW-1185">Reference proteome</keyword>
<dbReference type="Pfam" id="PF08022">
    <property type="entry name" value="FAD_binding_8"/>
    <property type="match status" value="1"/>
</dbReference>
<evidence type="ECO:0000256" key="11">
    <source>
        <dbReference type="SAM" id="MobiDB-lite"/>
    </source>
</evidence>
<dbReference type="PANTHER" id="PTHR32361">
    <property type="entry name" value="FERRIC/CUPRIC REDUCTASE TRANSMEMBRANE COMPONENT"/>
    <property type="match status" value="1"/>
</dbReference>
<accession>A0A9P6E7A0</accession>
<evidence type="ECO:0000256" key="9">
    <source>
        <dbReference type="ARBA" id="ARBA00023136"/>
    </source>
</evidence>
<dbReference type="InterPro" id="IPR013121">
    <property type="entry name" value="Fe_red_NAD-bd_6"/>
</dbReference>
<name>A0A9P6E7A0_9AGAR</name>
<feature type="compositionally biased region" description="Polar residues" evidence="11">
    <location>
        <begin position="580"/>
        <end position="591"/>
    </location>
</feature>
<dbReference type="Pfam" id="PF01794">
    <property type="entry name" value="Ferric_reduct"/>
    <property type="match status" value="1"/>
</dbReference>
<comment type="caution">
    <text evidence="14">The sequence shown here is derived from an EMBL/GenBank/DDBJ whole genome shotgun (WGS) entry which is preliminary data.</text>
</comment>
<dbReference type="SFLD" id="SFLDS00052">
    <property type="entry name" value="Ferric_Reductase_Domain"/>
    <property type="match status" value="1"/>
</dbReference>
<dbReference type="GO" id="GO:0006826">
    <property type="term" value="P:iron ion transport"/>
    <property type="evidence" value="ECO:0007669"/>
    <property type="project" value="TreeGrafter"/>
</dbReference>
<dbReference type="InterPro" id="IPR013130">
    <property type="entry name" value="Fe3_Rdtase_TM_dom"/>
</dbReference>
<comment type="subcellular location">
    <subcellularLocation>
        <location evidence="1">Membrane</location>
        <topology evidence="1">Multi-pass membrane protein</topology>
    </subcellularLocation>
</comment>
<proteinExistence type="inferred from homology"/>
<keyword evidence="9 12" id="KW-0472">Membrane</keyword>
<feature type="transmembrane region" description="Helical" evidence="12">
    <location>
        <begin position="246"/>
        <end position="266"/>
    </location>
</feature>
<keyword evidence="7" id="KW-0560">Oxidoreductase</keyword>
<evidence type="ECO:0000313" key="15">
    <source>
        <dbReference type="Proteomes" id="UP000807306"/>
    </source>
</evidence>
<dbReference type="OrthoDB" id="3944240at2759"/>
<evidence type="ECO:0000256" key="6">
    <source>
        <dbReference type="ARBA" id="ARBA00022989"/>
    </source>
</evidence>
<evidence type="ECO:0000256" key="3">
    <source>
        <dbReference type="ARBA" id="ARBA00022448"/>
    </source>
</evidence>
<evidence type="ECO:0000256" key="12">
    <source>
        <dbReference type="SAM" id="Phobius"/>
    </source>
</evidence>
<comment type="similarity">
    <text evidence="2">Belongs to the ferric reductase (FRE) family.</text>
</comment>
<dbReference type="PROSITE" id="PS51384">
    <property type="entry name" value="FAD_FR"/>
    <property type="match status" value="1"/>
</dbReference>
<keyword evidence="4 12" id="KW-0812">Transmembrane</keyword>
<feature type="region of interest" description="Disordered" evidence="11">
    <location>
        <begin position="580"/>
        <end position="603"/>
    </location>
</feature>
<evidence type="ECO:0000256" key="7">
    <source>
        <dbReference type="ARBA" id="ARBA00023002"/>
    </source>
</evidence>
<dbReference type="GO" id="GO:0015677">
    <property type="term" value="P:copper ion import"/>
    <property type="evidence" value="ECO:0007669"/>
    <property type="project" value="TreeGrafter"/>
</dbReference>
<dbReference type="PANTHER" id="PTHR32361:SF9">
    <property type="entry name" value="FERRIC REDUCTASE TRANSMEMBRANE COMPONENT 3-RELATED"/>
    <property type="match status" value="1"/>
</dbReference>
<evidence type="ECO:0000256" key="1">
    <source>
        <dbReference type="ARBA" id="ARBA00004141"/>
    </source>
</evidence>
<feature type="transmembrane region" description="Helical" evidence="12">
    <location>
        <begin position="149"/>
        <end position="169"/>
    </location>
</feature>
<gene>
    <name evidence="14" type="ORF">CPB83DRAFT_862493</name>
</gene>